<dbReference type="EMBL" id="CP123584">
    <property type="protein sequence ID" value="WZK87288.1"/>
    <property type="molecule type" value="Genomic_DNA"/>
</dbReference>
<dbReference type="InterPro" id="IPR050464">
    <property type="entry name" value="Zeta_carotene_desat/Oxidored"/>
</dbReference>
<dbReference type="InterPro" id="IPR036188">
    <property type="entry name" value="FAD/NAD-bd_sf"/>
</dbReference>
<gene>
    <name evidence="2" type="ORF">QEZ52_11665</name>
</gene>
<evidence type="ECO:0000313" key="3">
    <source>
        <dbReference type="Proteomes" id="UP001623232"/>
    </source>
</evidence>
<keyword evidence="3" id="KW-1185">Reference proteome</keyword>
<dbReference type="RefSeq" id="WP_406644525.1">
    <property type="nucleotide sequence ID" value="NZ_CP123584.1"/>
</dbReference>
<dbReference type="PROSITE" id="PS51257">
    <property type="entry name" value="PROKAR_LIPOPROTEIN"/>
    <property type="match status" value="1"/>
</dbReference>
<dbReference type="Pfam" id="PF01593">
    <property type="entry name" value="Amino_oxidase"/>
    <property type="match status" value="1"/>
</dbReference>
<evidence type="ECO:0000259" key="1">
    <source>
        <dbReference type="Pfam" id="PF01593"/>
    </source>
</evidence>
<evidence type="ECO:0000313" key="2">
    <source>
        <dbReference type="EMBL" id="WZK87288.1"/>
    </source>
</evidence>
<dbReference type="NCBIfam" id="NF005560">
    <property type="entry name" value="PRK07233.1"/>
    <property type="match status" value="1"/>
</dbReference>
<name>A0ABZ2XN42_9RHOB</name>
<dbReference type="SUPFAM" id="SSF51905">
    <property type="entry name" value="FAD/NAD(P)-binding domain"/>
    <property type="match status" value="1"/>
</dbReference>
<accession>A0ABZ2XN42</accession>
<feature type="domain" description="Amine oxidase" evidence="1">
    <location>
        <begin position="20"/>
        <end position="440"/>
    </location>
</feature>
<reference evidence="2 3" key="1">
    <citation type="submission" date="2023-04" db="EMBL/GenBank/DDBJ databases">
        <title>Complete genome sequence of Alisedimentitalea scapharcae.</title>
        <authorList>
            <person name="Rong J.-C."/>
            <person name="Yi M.-L."/>
            <person name="Zhao Q."/>
        </authorList>
    </citation>
    <scope>NUCLEOTIDE SEQUENCE [LARGE SCALE GENOMIC DNA]</scope>
    <source>
        <strain evidence="2 3">KCTC 42119</strain>
    </source>
</reference>
<proteinExistence type="predicted"/>
<dbReference type="PANTHER" id="PTHR42923:SF46">
    <property type="entry name" value="AMINE OXIDASE"/>
    <property type="match status" value="1"/>
</dbReference>
<organism evidence="2 3">
    <name type="scientific">Aliisedimentitalea scapharcae</name>
    <dbReference type="NCBI Taxonomy" id="1524259"/>
    <lineage>
        <taxon>Bacteria</taxon>
        <taxon>Pseudomonadati</taxon>
        <taxon>Pseudomonadota</taxon>
        <taxon>Alphaproteobacteria</taxon>
        <taxon>Rhodobacterales</taxon>
        <taxon>Roseobacteraceae</taxon>
        <taxon>Aliisedimentitalea</taxon>
    </lineage>
</organism>
<dbReference type="InterPro" id="IPR002937">
    <property type="entry name" value="Amino_oxidase"/>
</dbReference>
<dbReference type="Gene3D" id="3.50.50.60">
    <property type="entry name" value="FAD/NAD(P)-binding domain"/>
    <property type="match status" value="1"/>
</dbReference>
<dbReference type="Proteomes" id="UP001623232">
    <property type="component" value="Chromosome"/>
</dbReference>
<sequence>MRHPNGGTPRPSTTIVGGGFAGLSCAYDLARQGHDVVVLEADQTVGGLAGAFDTKGERLDRFYHHWFTNDLEVMTLIDELGLSDQVMTNPTNTGVFYANKIFKLSNPMDLLRFTALPFLDRIRLGLLTLRARRVEDWRALEDETAADWLRRLGGDTVFDVVWKPLLAGKFGPYAETVSAVWFWNKLKLRGGSRGKGGEERLAYLKGSFSRLAEATAQGIVQAGGTVRTGSPVERIEHMEHDRWRCSGPWGDMESDNVVVTTALPLIADMVQDWATPEYQQQLRGIDYLANICLVLRLDRSLSSTYWLNVNDMSFPYVGVIEHTNFESADSYGGEHIVYLSKYLPHTDALYMMEDNEVMEFSIPHLQRMFPEFDREWVRDFHVWRARWSQPVVGKHYSRLIPDTDGPRRGLHICSMAQIYPEDRGTNYAIREGRRMAAKILDVAHART</sequence>
<protein>
    <submittedName>
        <fullName evidence="2">NAD(P)/FAD-dependent oxidoreductase</fullName>
    </submittedName>
</protein>
<dbReference type="PANTHER" id="PTHR42923">
    <property type="entry name" value="PROTOPORPHYRINOGEN OXIDASE"/>
    <property type="match status" value="1"/>
</dbReference>